<reference evidence="2 3" key="1">
    <citation type="submission" date="2022-03" db="EMBL/GenBank/DDBJ databases">
        <title>Streptomyces yunnanensis P86,complete genome.</title>
        <authorList>
            <person name="Chen S."/>
            <person name="Zhang Q."/>
        </authorList>
    </citation>
    <scope>NUCLEOTIDE SEQUENCE [LARGE SCALE GENOMIC DNA]</scope>
    <source>
        <strain evidence="2 3">P86</strain>
    </source>
</reference>
<keyword evidence="1" id="KW-0812">Transmembrane</keyword>
<proteinExistence type="predicted"/>
<protein>
    <submittedName>
        <fullName evidence="2">Uncharacterized protein</fullName>
    </submittedName>
</protein>
<organism evidence="2 3">
    <name type="scientific">Streptomyces yunnanensis</name>
    <dbReference type="NCBI Taxonomy" id="156453"/>
    <lineage>
        <taxon>Bacteria</taxon>
        <taxon>Bacillati</taxon>
        <taxon>Actinomycetota</taxon>
        <taxon>Actinomycetes</taxon>
        <taxon>Kitasatosporales</taxon>
        <taxon>Streptomycetaceae</taxon>
        <taxon>Streptomyces</taxon>
    </lineage>
</organism>
<feature type="transmembrane region" description="Helical" evidence="1">
    <location>
        <begin position="63"/>
        <end position="84"/>
    </location>
</feature>
<feature type="transmembrane region" description="Helical" evidence="1">
    <location>
        <begin position="27"/>
        <end position="51"/>
    </location>
</feature>
<name>A0ABY8A7U9_9ACTN</name>
<sequence>MGAVDDVILAAVVHIDPNHPDPGWGPLFLALLGLAGCVVAGAGGYLILALWRAHHEKKWGDYAIGPVFLAIGLVMTVVGFGFALRLL</sequence>
<dbReference type="RefSeq" id="WP_039633942.1">
    <property type="nucleotide sequence ID" value="NZ_CP095749.1"/>
</dbReference>
<keyword evidence="1" id="KW-0472">Membrane</keyword>
<accession>A0ABY8A7U9</accession>
<evidence type="ECO:0000313" key="2">
    <source>
        <dbReference type="EMBL" id="WEB41050.1"/>
    </source>
</evidence>
<keyword evidence="1" id="KW-1133">Transmembrane helix</keyword>
<keyword evidence="3" id="KW-1185">Reference proteome</keyword>
<gene>
    <name evidence="2" type="ORF">MOV08_18355</name>
</gene>
<dbReference type="Proteomes" id="UP001218629">
    <property type="component" value="Chromosome"/>
</dbReference>
<dbReference type="EMBL" id="CP095749">
    <property type="protein sequence ID" value="WEB41050.1"/>
    <property type="molecule type" value="Genomic_DNA"/>
</dbReference>
<evidence type="ECO:0000256" key="1">
    <source>
        <dbReference type="SAM" id="Phobius"/>
    </source>
</evidence>
<evidence type="ECO:0000313" key="3">
    <source>
        <dbReference type="Proteomes" id="UP001218629"/>
    </source>
</evidence>